<dbReference type="Proteomes" id="UP000651626">
    <property type="component" value="Segment"/>
</dbReference>
<evidence type="ECO:0000256" key="1">
    <source>
        <dbReference type="SAM" id="Phobius"/>
    </source>
</evidence>
<gene>
    <name evidence="2" type="ORF">JKL37_0009</name>
</gene>
<evidence type="ECO:0000313" key="3">
    <source>
        <dbReference type="Proteomes" id="UP000651626"/>
    </source>
</evidence>
<keyword evidence="1" id="KW-0472">Membrane</keyword>
<keyword evidence="3" id="KW-1185">Reference proteome</keyword>
<proteinExistence type="predicted"/>
<sequence length="88" mass="10746">MDKVTLVFMFIMALCIIGLVFCFYMLARNEAIHEARLRFIDYFYQQDHDGYAAGKRFHDALPSYDEMLWKFWVWPLSKFYPAYRNRNK</sequence>
<keyword evidence="1" id="KW-0812">Transmembrane</keyword>
<evidence type="ECO:0000313" key="2">
    <source>
        <dbReference type="EMBL" id="QRD99745.1"/>
    </source>
</evidence>
<dbReference type="EMBL" id="MW477799">
    <property type="protein sequence ID" value="QRD99745.1"/>
    <property type="molecule type" value="Genomic_DNA"/>
</dbReference>
<accession>A0A889IN66</accession>
<keyword evidence="1" id="KW-1133">Transmembrane helix</keyword>
<feature type="transmembrane region" description="Helical" evidence="1">
    <location>
        <begin position="6"/>
        <end position="27"/>
    </location>
</feature>
<organism evidence="2 3">
    <name type="scientific">Salmonella phage vB_Se_STGO-35-1</name>
    <dbReference type="NCBI Taxonomy" id="2749381"/>
    <lineage>
        <taxon>Viruses</taxon>
        <taxon>Duplodnaviria</taxon>
        <taxon>Heunggongvirae</taxon>
        <taxon>Uroviricota</taxon>
        <taxon>Caudoviricetes</taxon>
        <taxon>Caminolopintovirus</taxon>
        <taxon>Caminolopintovirus STGO351</taxon>
    </lineage>
</organism>
<name>A0A889IN66_9CAUD</name>
<reference evidence="2" key="1">
    <citation type="submission" date="2021-01" db="EMBL/GenBank/DDBJ databases">
        <title>Genetic and phenotypic characterization of New Siphoviridae, Salmonella Phage STGO-35-1, showed the presence of Tailspike with possible modular conformation and plasticity.</title>
        <authorList>
            <person name="Hudson L.K."/>
            <person name="Moreno-Switt A.I."/>
            <person name="Denes T.G."/>
            <person name="Peters T.L."/>
            <person name="Aziz R.K."/>
            <person name="Samir R."/>
            <person name="Noben J.-P."/>
            <person name="Lavigne R."/>
            <person name="Wagemans J."/>
            <person name="Duenas F."/>
            <person name="Camejo P."/>
            <person name="Rivera D."/>
        </authorList>
    </citation>
    <scope>NUCLEOTIDE SEQUENCE</scope>
</reference>
<protein>
    <submittedName>
        <fullName evidence="2">Uncharacterized protein</fullName>
    </submittedName>
</protein>